<dbReference type="Proteomes" id="UP000664203">
    <property type="component" value="Unassembled WGS sequence"/>
</dbReference>
<feature type="compositionally biased region" description="Basic residues" evidence="2">
    <location>
        <begin position="95"/>
        <end position="105"/>
    </location>
</feature>
<protein>
    <recommendedName>
        <fullName evidence="3">Alpha-ketoglutarate-dependent dioxygenase AlkB-like domain-containing protein</fullName>
    </recommendedName>
</protein>
<feature type="binding site" evidence="1">
    <location>
        <position position="639"/>
    </location>
    <ligand>
        <name>2-oxoglutarate</name>
        <dbReference type="ChEBI" id="CHEBI:16810"/>
    </ligand>
</feature>
<dbReference type="GO" id="GO:0006307">
    <property type="term" value="P:DNA alkylation repair"/>
    <property type="evidence" value="ECO:0007669"/>
    <property type="project" value="TreeGrafter"/>
</dbReference>
<evidence type="ECO:0000259" key="3">
    <source>
        <dbReference type="Pfam" id="PF13532"/>
    </source>
</evidence>
<reference evidence="4" key="1">
    <citation type="submission" date="2021-03" db="EMBL/GenBank/DDBJ databases">
        <authorList>
            <person name="Tagirdzhanova G."/>
        </authorList>
    </citation>
    <scope>NUCLEOTIDE SEQUENCE</scope>
</reference>
<dbReference type="GO" id="GO:0035516">
    <property type="term" value="F:broad specificity oxidative DNA demethylase activity"/>
    <property type="evidence" value="ECO:0007669"/>
    <property type="project" value="TreeGrafter"/>
</dbReference>
<dbReference type="SUPFAM" id="SSF51197">
    <property type="entry name" value="Clavaminate synthase-like"/>
    <property type="match status" value="1"/>
</dbReference>
<dbReference type="InterPro" id="IPR032852">
    <property type="entry name" value="ALKBH2"/>
</dbReference>
<dbReference type="AlphaFoldDB" id="A0A8H3FS87"/>
<name>A0A8H3FS87_9LECA</name>
<dbReference type="PANTHER" id="PTHR31573:SF4">
    <property type="entry name" value="FE2OG DIOXYGENASE DOMAIN-CONTAINING PROTEIN"/>
    <property type="match status" value="1"/>
</dbReference>
<dbReference type="Gene3D" id="2.60.120.590">
    <property type="entry name" value="Alpha-ketoglutarate-dependent dioxygenase AlkB-like"/>
    <property type="match status" value="1"/>
</dbReference>
<dbReference type="InterPro" id="IPR037151">
    <property type="entry name" value="AlkB-like_sf"/>
</dbReference>
<gene>
    <name evidence="4" type="ORF">ALECFALPRED_004047</name>
</gene>
<comment type="caution">
    <text evidence="4">The sequence shown here is derived from an EMBL/GenBank/DDBJ whole genome shotgun (WGS) entry which is preliminary data.</text>
</comment>
<proteinExistence type="predicted"/>
<sequence length="823" mass="92363">MSNNPAKALGLTAGSAMKAIADSQVHQVDSGPTQRQGTRVRKQTVRYGHETSASNEDDQDLRDDHDEIPVPDGPTTTPQKRRVFICNFADASSKKKLRSMLRRPAKQFDISPGFSNGNSKKRKSASSNTLELDEPESKLVTQSTDKPSKRQRRQPAKERAENRATGANVQEFLPEPRGQPEVWADDRQSLCESLPYYQAFRSGAYIFKGRGHGWLLDNDNDVRGHMSDEVFISRFGGGYIFNEKTGKMEREKDQTLSSTTVQAFINNMEEPLPVNIIIGAKNAHCPSKMPHRYNVAGSCMVNCIWSEKIDGMNVSRIRLQKIYLQEPSWYAAQDSPFPPAEHDYVTKAACETCASCDHSWPKIYRAGWMCLNDDCEEHFLLDSKICTDLTYNPVWENERTEWPSQIVPPFPLKPAPLLADSNASSLAEETSLACWKGMVCPKCGRCNSRTKWDEWKCFNKGCDFESPVKHTVFPPKSLVEKHGFEFEGHAISWDTFAAPVTKRETEWPGWWRQSTYDIPGGNVVSHFHANAPINRQPGGANDILEALQGSKLGLERFTMGKASAEGLSLVRHFAINYGMPYKYVVSVNSKGFNEAPPTIMNIVNRLTWAGKKVVQDGTYQQFNELLCLGYFEKQSIGYHDDGEKDLGPTIASISIGGEATMTLRMKAKFHFCLKNLTPKTYDPLAEASPGTHLYAERVKLTKLFQQTQNPNPEQTHCSAATATAALNRYQTAKTAFFARLEKEQNHKKTAPVILQMELKHGDVVVMHGHGLQAAYEHAVVPKGKLRYALTCRYVKPENIPEAERWKGQFAIGSEEEAYDGSVR</sequence>
<evidence type="ECO:0000313" key="4">
    <source>
        <dbReference type="EMBL" id="CAF9928394.1"/>
    </source>
</evidence>
<organism evidence="4 5">
    <name type="scientific">Alectoria fallacina</name>
    <dbReference type="NCBI Taxonomy" id="1903189"/>
    <lineage>
        <taxon>Eukaryota</taxon>
        <taxon>Fungi</taxon>
        <taxon>Dikarya</taxon>
        <taxon>Ascomycota</taxon>
        <taxon>Pezizomycotina</taxon>
        <taxon>Lecanoromycetes</taxon>
        <taxon>OSLEUM clade</taxon>
        <taxon>Lecanoromycetidae</taxon>
        <taxon>Lecanorales</taxon>
        <taxon>Lecanorineae</taxon>
        <taxon>Parmeliaceae</taxon>
        <taxon>Alectoria</taxon>
    </lineage>
</organism>
<dbReference type="InterPro" id="IPR027450">
    <property type="entry name" value="AlkB-like"/>
</dbReference>
<feature type="binding site" evidence="1">
    <location>
        <position position="630"/>
    </location>
    <ligand>
        <name>2-oxoglutarate</name>
        <dbReference type="ChEBI" id="CHEBI:16810"/>
    </ligand>
</feature>
<dbReference type="GO" id="GO:0051747">
    <property type="term" value="F:cytosine C-5 DNA demethylase activity"/>
    <property type="evidence" value="ECO:0007669"/>
    <property type="project" value="TreeGrafter"/>
</dbReference>
<evidence type="ECO:0000256" key="1">
    <source>
        <dbReference type="PIRSR" id="PIRSR632852-1"/>
    </source>
</evidence>
<feature type="compositionally biased region" description="Polar residues" evidence="2">
    <location>
        <begin position="24"/>
        <end position="37"/>
    </location>
</feature>
<dbReference type="Pfam" id="PF13532">
    <property type="entry name" value="2OG-FeII_Oxy_2"/>
    <property type="match status" value="1"/>
</dbReference>
<keyword evidence="5" id="KW-1185">Reference proteome</keyword>
<dbReference type="OrthoDB" id="2163491at2759"/>
<feature type="region of interest" description="Disordered" evidence="2">
    <location>
        <begin position="95"/>
        <end position="181"/>
    </location>
</feature>
<dbReference type="GO" id="GO:0008198">
    <property type="term" value="F:ferrous iron binding"/>
    <property type="evidence" value="ECO:0007669"/>
    <property type="project" value="TreeGrafter"/>
</dbReference>
<evidence type="ECO:0000256" key="2">
    <source>
        <dbReference type="SAM" id="MobiDB-lite"/>
    </source>
</evidence>
<feature type="binding site" evidence="1">
    <location>
        <position position="777"/>
    </location>
    <ligand>
        <name>2-oxoglutarate</name>
        <dbReference type="ChEBI" id="CHEBI:16810"/>
    </ligand>
</feature>
<dbReference type="EMBL" id="CAJPDR010000250">
    <property type="protein sequence ID" value="CAF9928394.1"/>
    <property type="molecule type" value="Genomic_DNA"/>
</dbReference>
<dbReference type="PANTHER" id="PTHR31573">
    <property type="entry name" value="ALPHA-KETOGLUTARATE-DEPENDENT DIOXYGENASE ALKB HOMOLOG 2"/>
    <property type="match status" value="1"/>
</dbReference>
<accession>A0A8H3FS87</accession>
<feature type="domain" description="Alpha-ketoglutarate-dependent dioxygenase AlkB-like" evidence="3">
    <location>
        <begin position="579"/>
        <end position="784"/>
    </location>
</feature>
<feature type="region of interest" description="Disordered" evidence="2">
    <location>
        <begin position="22"/>
        <end position="81"/>
    </location>
</feature>
<evidence type="ECO:0000313" key="5">
    <source>
        <dbReference type="Proteomes" id="UP000664203"/>
    </source>
</evidence>